<proteinExistence type="predicted"/>
<evidence type="ECO:0000313" key="2">
    <source>
        <dbReference type="Proteomes" id="UP001431783"/>
    </source>
</evidence>
<reference evidence="1 2" key="1">
    <citation type="submission" date="2023-03" db="EMBL/GenBank/DDBJ databases">
        <title>Genome insight into feeding habits of ladybird beetles.</title>
        <authorList>
            <person name="Li H.-S."/>
            <person name="Huang Y.-H."/>
            <person name="Pang H."/>
        </authorList>
    </citation>
    <scope>NUCLEOTIDE SEQUENCE [LARGE SCALE GENOMIC DNA]</scope>
    <source>
        <strain evidence="1">SYSU_2023b</strain>
        <tissue evidence="1">Whole body</tissue>
    </source>
</reference>
<dbReference type="EMBL" id="JARQZJ010000004">
    <property type="protein sequence ID" value="KAK9870887.1"/>
    <property type="molecule type" value="Genomic_DNA"/>
</dbReference>
<evidence type="ECO:0000313" key="1">
    <source>
        <dbReference type="EMBL" id="KAK9870887.1"/>
    </source>
</evidence>
<protein>
    <submittedName>
        <fullName evidence="1">Uncharacterized protein</fullName>
    </submittedName>
</protein>
<sequence length="80" mass="9149">MGNATADHLDRNPYSQASKLLLETLDCPVILLDRRRPEVLKPTETMLLKKNDQIVIRSKKGLLSMTRTEMVLTFRKAAPR</sequence>
<dbReference type="AlphaFoldDB" id="A0AAW1TS49"/>
<keyword evidence="2" id="KW-1185">Reference proteome</keyword>
<gene>
    <name evidence="1" type="ORF">WA026_009843</name>
</gene>
<comment type="caution">
    <text evidence="1">The sequence shown here is derived from an EMBL/GenBank/DDBJ whole genome shotgun (WGS) entry which is preliminary data.</text>
</comment>
<dbReference type="Proteomes" id="UP001431783">
    <property type="component" value="Unassembled WGS sequence"/>
</dbReference>
<accession>A0AAW1TS49</accession>
<organism evidence="1 2">
    <name type="scientific">Henosepilachna vigintioctopunctata</name>
    <dbReference type="NCBI Taxonomy" id="420089"/>
    <lineage>
        <taxon>Eukaryota</taxon>
        <taxon>Metazoa</taxon>
        <taxon>Ecdysozoa</taxon>
        <taxon>Arthropoda</taxon>
        <taxon>Hexapoda</taxon>
        <taxon>Insecta</taxon>
        <taxon>Pterygota</taxon>
        <taxon>Neoptera</taxon>
        <taxon>Endopterygota</taxon>
        <taxon>Coleoptera</taxon>
        <taxon>Polyphaga</taxon>
        <taxon>Cucujiformia</taxon>
        <taxon>Coccinelloidea</taxon>
        <taxon>Coccinellidae</taxon>
        <taxon>Epilachninae</taxon>
        <taxon>Epilachnini</taxon>
        <taxon>Henosepilachna</taxon>
    </lineage>
</organism>
<name>A0AAW1TS49_9CUCU</name>